<evidence type="ECO:0000256" key="8">
    <source>
        <dbReference type="ARBA" id="ARBA00023136"/>
    </source>
</evidence>
<feature type="transmembrane region" description="Helical" evidence="10">
    <location>
        <begin position="63"/>
        <end position="80"/>
    </location>
</feature>
<organism evidence="11 12">
    <name type="scientific">Glossina palpalis gambiensis</name>
    <dbReference type="NCBI Taxonomy" id="67801"/>
    <lineage>
        <taxon>Eukaryota</taxon>
        <taxon>Metazoa</taxon>
        <taxon>Ecdysozoa</taxon>
        <taxon>Arthropoda</taxon>
        <taxon>Hexapoda</taxon>
        <taxon>Insecta</taxon>
        <taxon>Pterygota</taxon>
        <taxon>Neoptera</taxon>
        <taxon>Endopterygota</taxon>
        <taxon>Diptera</taxon>
        <taxon>Brachycera</taxon>
        <taxon>Muscomorpha</taxon>
        <taxon>Hippoboscoidea</taxon>
        <taxon>Glossinidae</taxon>
        <taxon>Glossina</taxon>
    </lineage>
</organism>
<comment type="similarity">
    <text evidence="10">Belongs to the ELO family.</text>
</comment>
<evidence type="ECO:0000256" key="5">
    <source>
        <dbReference type="ARBA" id="ARBA00022832"/>
    </source>
</evidence>
<dbReference type="PANTHER" id="PTHR11157">
    <property type="entry name" value="FATTY ACID ACYL TRANSFERASE-RELATED"/>
    <property type="match status" value="1"/>
</dbReference>
<dbReference type="GO" id="GO:0034626">
    <property type="term" value="P:fatty acid elongation, polyunsaturated fatty acid"/>
    <property type="evidence" value="ECO:0007669"/>
    <property type="project" value="TreeGrafter"/>
</dbReference>
<evidence type="ECO:0000256" key="2">
    <source>
        <dbReference type="ARBA" id="ARBA00022516"/>
    </source>
</evidence>
<comment type="catalytic activity">
    <reaction evidence="10">
        <text>a very-long-chain acyl-CoA + malonyl-CoA + H(+) = a very-long-chain 3-oxoacyl-CoA + CO2 + CoA</text>
        <dbReference type="Rhea" id="RHEA:32727"/>
        <dbReference type="ChEBI" id="CHEBI:15378"/>
        <dbReference type="ChEBI" id="CHEBI:16526"/>
        <dbReference type="ChEBI" id="CHEBI:57287"/>
        <dbReference type="ChEBI" id="CHEBI:57384"/>
        <dbReference type="ChEBI" id="CHEBI:90725"/>
        <dbReference type="ChEBI" id="CHEBI:90736"/>
        <dbReference type="EC" id="2.3.1.199"/>
    </reaction>
</comment>
<keyword evidence="4 10" id="KW-0812">Transmembrane</keyword>
<reference evidence="11" key="2">
    <citation type="submission" date="2020-05" db="UniProtKB">
        <authorList>
            <consortium name="EnsemblMetazoa"/>
        </authorList>
    </citation>
    <scope>IDENTIFICATION</scope>
    <source>
        <strain evidence="11">IAEA</strain>
    </source>
</reference>
<keyword evidence="9 10" id="KW-0275">Fatty acid biosynthesis</keyword>
<evidence type="ECO:0000256" key="7">
    <source>
        <dbReference type="ARBA" id="ARBA00023098"/>
    </source>
</evidence>
<keyword evidence="7 10" id="KW-0443">Lipid metabolism</keyword>
<dbReference type="EC" id="2.3.1.199" evidence="10"/>
<evidence type="ECO:0000256" key="6">
    <source>
        <dbReference type="ARBA" id="ARBA00022989"/>
    </source>
</evidence>
<evidence type="ECO:0000313" key="12">
    <source>
        <dbReference type="Proteomes" id="UP000092460"/>
    </source>
</evidence>
<sequence length="163" mass="19779">MKRSKNLYQTYILFCYSRYLERKYLYTLSWWYIGPMLVIYLAFVLKIGPSLMKNRPAYQLKTVLFFYNATQIICCVYLIIKMWNFSQWNLLNSQNCNMIYHTTERAAEFNDIASRIWFLKNCELVETGFFVLRKKQNQVSPLHLFHHIMVIILTYYCFHFLPG</sequence>
<dbReference type="VEuPathDB" id="VectorBase:GPPI011935"/>
<evidence type="ECO:0000256" key="4">
    <source>
        <dbReference type="ARBA" id="ARBA00022692"/>
    </source>
</evidence>
<comment type="caution">
    <text evidence="10">Lacks conserved residue(s) required for the propagation of feature annotation.</text>
</comment>
<dbReference type="GO" id="GO:0005789">
    <property type="term" value="C:endoplasmic reticulum membrane"/>
    <property type="evidence" value="ECO:0007669"/>
    <property type="project" value="TreeGrafter"/>
</dbReference>
<dbReference type="GO" id="GO:0030148">
    <property type="term" value="P:sphingolipid biosynthetic process"/>
    <property type="evidence" value="ECO:0007669"/>
    <property type="project" value="TreeGrafter"/>
</dbReference>
<proteinExistence type="inferred from homology"/>
<keyword evidence="12" id="KW-1185">Reference proteome</keyword>
<dbReference type="GO" id="GO:0009922">
    <property type="term" value="F:fatty acid elongase activity"/>
    <property type="evidence" value="ECO:0007669"/>
    <property type="project" value="UniProtKB-EC"/>
</dbReference>
<dbReference type="Proteomes" id="UP000092460">
    <property type="component" value="Unassembled WGS sequence"/>
</dbReference>
<keyword evidence="2 10" id="KW-0444">Lipid biosynthesis</keyword>
<evidence type="ECO:0000256" key="3">
    <source>
        <dbReference type="ARBA" id="ARBA00022679"/>
    </source>
</evidence>
<dbReference type="STRING" id="67801.A0A1B0AXE0"/>
<accession>A0A1B0AXE0</accession>
<feature type="transmembrane region" description="Helical" evidence="10">
    <location>
        <begin position="142"/>
        <end position="161"/>
    </location>
</feature>
<dbReference type="Pfam" id="PF01151">
    <property type="entry name" value="ELO"/>
    <property type="match status" value="1"/>
</dbReference>
<dbReference type="GO" id="GO:0042761">
    <property type="term" value="P:very long-chain fatty acid biosynthetic process"/>
    <property type="evidence" value="ECO:0007669"/>
    <property type="project" value="TreeGrafter"/>
</dbReference>
<dbReference type="GO" id="GO:0034625">
    <property type="term" value="P:fatty acid elongation, monounsaturated fatty acid"/>
    <property type="evidence" value="ECO:0007669"/>
    <property type="project" value="TreeGrafter"/>
</dbReference>
<keyword evidence="6 10" id="KW-1133">Transmembrane helix</keyword>
<dbReference type="InterPro" id="IPR002076">
    <property type="entry name" value="ELO_fam"/>
</dbReference>
<reference evidence="12" key="1">
    <citation type="submission" date="2015-01" db="EMBL/GenBank/DDBJ databases">
        <authorList>
            <person name="Aksoy S."/>
            <person name="Warren W."/>
            <person name="Wilson R.K."/>
        </authorList>
    </citation>
    <scope>NUCLEOTIDE SEQUENCE [LARGE SCALE GENOMIC DNA]</scope>
    <source>
        <strain evidence="12">IAEA</strain>
    </source>
</reference>
<evidence type="ECO:0000256" key="1">
    <source>
        <dbReference type="ARBA" id="ARBA00004141"/>
    </source>
</evidence>
<comment type="subcellular location">
    <subcellularLocation>
        <location evidence="1">Membrane</location>
        <topology evidence="1">Multi-pass membrane protein</topology>
    </subcellularLocation>
</comment>
<evidence type="ECO:0000256" key="10">
    <source>
        <dbReference type="RuleBase" id="RU361115"/>
    </source>
</evidence>
<keyword evidence="3 10" id="KW-0808">Transferase</keyword>
<dbReference type="EnsemblMetazoa" id="GPPI011935-RA">
    <property type="protein sequence ID" value="GPPI011935-PA"/>
    <property type="gene ID" value="GPPI011935"/>
</dbReference>
<evidence type="ECO:0000256" key="9">
    <source>
        <dbReference type="ARBA" id="ARBA00023160"/>
    </source>
</evidence>
<name>A0A1B0AXE0_9MUSC</name>
<protein>
    <recommendedName>
        <fullName evidence="10">Elongation of very long chain fatty acids protein</fullName>
        <ecNumber evidence="10">2.3.1.199</ecNumber>
    </recommendedName>
    <alternativeName>
        <fullName evidence="10">Very-long-chain 3-oxoacyl-CoA synthase</fullName>
    </alternativeName>
</protein>
<dbReference type="AlphaFoldDB" id="A0A1B0AXE0"/>
<dbReference type="EMBL" id="JXJN01005230">
    <property type="status" value="NOT_ANNOTATED_CDS"/>
    <property type="molecule type" value="Genomic_DNA"/>
</dbReference>
<evidence type="ECO:0000313" key="11">
    <source>
        <dbReference type="EnsemblMetazoa" id="GPPI011935-PA"/>
    </source>
</evidence>
<feature type="transmembrane region" description="Helical" evidence="10">
    <location>
        <begin position="24"/>
        <end position="43"/>
    </location>
</feature>
<dbReference type="GO" id="GO:0019367">
    <property type="term" value="P:fatty acid elongation, saturated fatty acid"/>
    <property type="evidence" value="ECO:0007669"/>
    <property type="project" value="TreeGrafter"/>
</dbReference>
<keyword evidence="5 10" id="KW-0276">Fatty acid metabolism</keyword>
<dbReference type="PANTHER" id="PTHR11157:SF164">
    <property type="entry name" value="ELONGATION OF VERY LONG CHAIN FATTY ACIDS PROTEIN"/>
    <property type="match status" value="1"/>
</dbReference>
<keyword evidence="8 10" id="KW-0472">Membrane</keyword>